<gene>
    <name evidence="1" type="ORF">FRX57_00255</name>
</gene>
<evidence type="ECO:0000313" key="2">
    <source>
        <dbReference type="Proteomes" id="UP000317430"/>
    </source>
</evidence>
<accession>A0A5C5SEY7</accession>
<keyword evidence="2" id="KW-1185">Reference proteome</keyword>
<evidence type="ECO:0000313" key="1">
    <source>
        <dbReference type="EMBL" id="TWS98693.1"/>
    </source>
</evidence>
<dbReference type="OrthoDB" id="9803079at2"/>
<dbReference type="EMBL" id="VOHL01000001">
    <property type="protein sequence ID" value="TWS98693.1"/>
    <property type="molecule type" value="Genomic_DNA"/>
</dbReference>
<dbReference type="Proteomes" id="UP000317430">
    <property type="component" value="Unassembled WGS sequence"/>
</dbReference>
<protein>
    <submittedName>
        <fullName evidence="1">Glyoxalase</fullName>
    </submittedName>
</protein>
<dbReference type="Gene3D" id="3.10.180.10">
    <property type="entry name" value="2,3-Dihydroxybiphenyl 1,2-Dioxygenase, domain 1"/>
    <property type="match status" value="1"/>
</dbReference>
<dbReference type="InterPro" id="IPR029068">
    <property type="entry name" value="Glyas_Bleomycin-R_OHBP_Dase"/>
</dbReference>
<reference evidence="1 2" key="1">
    <citation type="submission" date="2019-08" db="EMBL/GenBank/DDBJ databases">
        <authorList>
            <person name="Lei W."/>
        </authorList>
    </citation>
    <scope>NUCLEOTIDE SEQUENCE [LARGE SCALE GENOMIC DNA]</scope>
    <source>
        <strain evidence="1 2">CCUG 66496</strain>
    </source>
</reference>
<proteinExistence type="predicted"/>
<comment type="caution">
    <text evidence="1">The sequence shown here is derived from an EMBL/GenBank/DDBJ whole genome shotgun (WGS) entry which is preliminary data.</text>
</comment>
<name>A0A5C5SEY7_9STRE</name>
<dbReference type="SUPFAM" id="SSF54593">
    <property type="entry name" value="Glyoxalase/Bleomycin resistance protein/Dihydroxybiphenyl dioxygenase"/>
    <property type="match status" value="1"/>
</dbReference>
<sequence>MMNNEFKIMLYVKDVDAEKAFWQQLGFIIENEQEVLGYPTFDMRVSEQSNCSFTVYSLSFIERYSPSIATNQPNLLFTSSDIETIYQKVKKITNQVSDLNPLPFKNFNFQSPSGHFYTIRES</sequence>
<dbReference type="AlphaFoldDB" id="A0A5C5SEY7"/>
<organism evidence="1 2">
    <name type="scientific">Streptococcus cuniculipharyngis</name>
    <dbReference type="NCBI Taxonomy" id="1562651"/>
    <lineage>
        <taxon>Bacteria</taxon>
        <taxon>Bacillati</taxon>
        <taxon>Bacillota</taxon>
        <taxon>Bacilli</taxon>
        <taxon>Lactobacillales</taxon>
        <taxon>Streptococcaceae</taxon>
        <taxon>Streptococcus</taxon>
    </lineage>
</organism>